<gene>
    <name evidence="7" type="ORF">XYLVIOL_LOCUS1622</name>
</gene>
<dbReference type="Proteomes" id="UP001642520">
    <property type="component" value="Unassembled WGS sequence"/>
</dbReference>
<dbReference type="Pfam" id="PF13870">
    <property type="entry name" value="CCDC113_CCDC96_CC"/>
    <property type="match status" value="1"/>
</dbReference>
<feature type="coiled-coil region" evidence="4">
    <location>
        <begin position="324"/>
        <end position="393"/>
    </location>
</feature>
<evidence type="ECO:0000256" key="2">
    <source>
        <dbReference type="ARBA" id="ARBA00023054"/>
    </source>
</evidence>
<accession>A0ABP1N3D5</accession>
<evidence type="ECO:0000313" key="7">
    <source>
        <dbReference type="EMBL" id="CAL7935484.1"/>
    </source>
</evidence>
<evidence type="ECO:0000256" key="4">
    <source>
        <dbReference type="SAM" id="Coils"/>
    </source>
</evidence>
<dbReference type="PANTHER" id="PTHR15654">
    <property type="entry name" value="COILED-COIL DOMAIN-CONTAINING PROTEIN 113-RELATED"/>
    <property type="match status" value="1"/>
</dbReference>
<evidence type="ECO:0000256" key="5">
    <source>
        <dbReference type="SAM" id="MobiDB-lite"/>
    </source>
</evidence>
<keyword evidence="2 4" id="KW-0175">Coiled coil</keyword>
<comment type="caution">
    <text evidence="7">The sequence shown here is derived from an EMBL/GenBank/DDBJ whole genome shotgun (WGS) entry which is preliminary data.</text>
</comment>
<proteinExistence type="predicted"/>
<reference evidence="7 8" key="1">
    <citation type="submission" date="2024-08" db="EMBL/GenBank/DDBJ databases">
        <authorList>
            <person name="Will J Nash"/>
            <person name="Angela Man"/>
            <person name="Seanna McTaggart"/>
            <person name="Kendall Baker"/>
            <person name="Tom Barker"/>
            <person name="Leah Catchpole"/>
            <person name="Alex Durrant"/>
            <person name="Karim Gharbi"/>
            <person name="Naomi Irish"/>
            <person name="Gemy Kaithakottil"/>
            <person name="Debby Ku"/>
            <person name="Aaliyah Providence"/>
            <person name="Felix Shaw"/>
            <person name="David Swarbreck"/>
            <person name="Chris Watkins"/>
            <person name="Ann M. McCartney"/>
            <person name="Giulio Formenti"/>
            <person name="Alice Mouton"/>
            <person name="Noel Vella"/>
            <person name="Bjorn M von Reumont"/>
            <person name="Adriana Vella"/>
            <person name="Wilfried Haerty"/>
        </authorList>
    </citation>
    <scope>NUCLEOTIDE SEQUENCE [LARGE SCALE GENOMIC DNA]</scope>
</reference>
<dbReference type="InterPro" id="IPR025254">
    <property type="entry name" value="CCDC113/CCDC96_CC"/>
</dbReference>
<keyword evidence="8" id="KW-1185">Reference proteome</keyword>
<feature type="compositionally biased region" description="Acidic residues" evidence="5">
    <location>
        <begin position="40"/>
        <end position="61"/>
    </location>
</feature>
<dbReference type="PANTHER" id="PTHR15654:SF1">
    <property type="entry name" value="COILED-COIL DOMAIN-CONTAINING PROTEIN 96"/>
    <property type="match status" value="1"/>
</dbReference>
<dbReference type="InterPro" id="IPR051885">
    <property type="entry name" value="CC_CF"/>
</dbReference>
<feature type="coiled-coil region" evidence="4">
    <location>
        <begin position="141"/>
        <end position="234"/>
    </location>
</feature>
<comment type="subcellular location">
    <subcellularLocation>
        <location evidence="1">Cell projection</location>
        <location evidence="1">Cilium</location>
    </subcellularLocation>
</comment>
<name>A0ABP1N3D5_XYLVO</name>
<organism evidence="7 8">
    <name type="scientific">Xylocopa violacea</name>
    <name type="common">Violet carpenter bee</name>
    <name type="synonym">Apis violacea</name>
    <dbReference type="NCBI Taxonomy" id="135666"/>
    <lineage>
        <taxon>Eukaryota</taxon>
        <taxon>Metazoa</taxon>
        <taxon>Ecdysozoa</taxon>
        <taxon>Arthropoda</taxon>
        <taxon>Hexapoda</taxon>
        <taxon>Insecta</taxon>
        <taxon>Pterygota</taxon>
        <taxon>Neoptera</taxon>
        <taxon>Endopterygota</taxon>
        <taxon>Hymenoptera</taxon>
        <taxon>Apocrita</taxon>
        <taxon>Aculeata</taxon>
        <taxon>Apoidea</taxon>
        <taxon>Anthophila</taxon>
        <taxon>Apidae</taxon>
        <taxon>Xylocopa</taxon>
        <taxon>Xylocopa</taxon>
    </lineage>
</organism>
<feature type="region of interest" description="Disordered" evidence="5">
    <location>
        <begin position="40"/>
        <end position="71"/>
    </location>
</feature>
<dbReference type="EMBL" id="CAXAJV020001284">
    <property type="protein sequence ID" value="CAL7935484.1"/>
    <property type="molecule type" value="Genomic_DNA"/>
</dbReference>
<sequence length="462" mass="54180">MAAQERKLTFDLLLEQGGISKMPNYNFDVPAADIDTDEIDDFMGEGEGEEGIEEWEGEEESEKEKKSTDEESLWDVIASKARIDEGEKYEGAFYDEEEVGEEEEILSTTVSTVEKLEEEARPPEEPDHVLPEIPAEVLAERETIISKIKELQSEMSELKRRNRMLELWVSRNLKKTQQRMTPSDPAKSLEQMEEVYKETLREYKIQVDDILSQKAGLTYELQSYTQKIHALKEEDYRAFEELQNYEREVAVGLIYAKTGKKITEKAMNSLIRRQIARRQILARDRQRYILLQHHLENLHTRLRIAETLGEGMTTMDYEALHVANVGYKDRLDERDRELEKLRNKISETVNGVAQFKEKEVCIVEDIRFEEENLEEYSEEHTKVRERLNKAHTRVNEIRDALYRKRIQAGLLIAPQQLIDMEKTMKENEEFKTKIAELEREIQMYGPTKRRTRTIAMSDTAFV</sequence>
<evidence type="ECO:0000313" key="8">
    <source>
        <dbReference type="Proteomes" id="UP001642520"/>
    </source>
</evidence>
<feature type="domain" description="CCDC113/CCDC96 coiled-coil" evidence="6">
    <location>
        <begin position="277"/>
        <end position="442"/>
    </location>
</feature>
<protein>
    <recommendedName>
        <fullName evidence="6">CCDC113/CCDC96 coiled-coil domain-containing protein</fullName>
    </recommendedName>
</protein>
<keyword evidence="3" id="KW-0966">Cell projection</keyword>
<evidence type="ECO:0000259" key="6">
    <source>
        <dbReference type="Pfam" id="PF13870"/>
    </source>
</evidence>
<evidence type="ECO:0000256" key="3">
    <source>
        <dbReference type="ARBA" id="ARBA00023273"/>
    </source>
</evidence>
<evidence type="ECO:0000256" key="1">
    <source>
        <dbReference type="ARBA" id="ARBA00004138"/>
    </source>
</evidence>